<evidence type="ECO:0000313" key="1">
    <source>
        <dbReference type="EMBL" id="AOS45889.1"/>
    </source>
</evidence>
<dbReference type="InterPro" id="IPR029063">
    <property type="entry name" value="SAM-dependent_MTases_sf"/>
</dbReference>
<dbReference type="AlphaFoldDB" id="A0A1D8AYB4"/>
<dbReference type="EMBL" id="CP016094">
    <property type="protein sequence ID" value="AOS45889.1"/>
    <property type="molecule type" value="Genomic_DNA"/>
</dbReference>
<sequence length="307" mass="35397">MRTIKKYCRPLWHILQMLYVAYYARKVRADKFLRFAKPGHYYSPIPSELDVQRAACTRSENADRTFTDLRLPSDSHESLWQELKALTHGSSHGSETAKRFEPNNSFYSGLDAYVCEAIITKLKPRRIIEIGSGYSSALMLDAVAEAGLAVDFTFVDPDPVRLKMLLRESDWKRSRIHTQIVQEVDRSLFEKLEENDILFIDSSHVSKCGSDVNYLLFEILPLVQKGVWIHVHDIPWPFEYSAEWLADGRAWNEAYLVRAFLTNNDSYRIRFMNAWFMQAHPDKIREVGLPSAAQASSLWIQKTGSNG</sequence>
<dbReference type="RefSeq" id="WP_083270380.1">
    <property type="nucleotide sequence ID" value="NZ_CP016094.1"/>
</dbReference>
<dbReference type="Gene3D" id="3.40.50.150">
    <property type="entry name" value="Vaccinia Virus protein VP39"/>
    <property type="match status" value="1"/>
</dbReference>
<reference evidence="1 2" key="1">
    <citation type="submission" date="2016-06" db="EMBL/GenBank/DDBJ databases">
        <title>Three novel species with peptidoglycan cell walls form the new genus Lacunisphaera gen. nov. in the family Opitutaceae of the verrucomicrobial subdivision 4.</title>
        <authorList>
            <person name="Rast P."/>
            <person name="Gloeckner I."/>
            <person name="Jogler M."/>
            <person name="Boedeker C."/>
            <person name="Jeske O."/>
            <person name="Wiegand S."/>
            <person name="Reinhardt R."/>
            <person name="Schumann P."/>
            <person name="Rohde M."/>
            <person name="Spring S."/>
            <person name="Gloeckner F.O."/>
            <person name="Jogler C."/>
        </authorList>
    </citation>
    <scope>NUCLEOTIDE SEQUENCE [LARGE SCALE GENOMIC DNA]</scope>
    <source>
        <strain evidence="1 2">IG16b</strain>
    </source>
</reference>
<proteinExistence type="predicted"/>
<keyword evidence="2" id="KW-1185">Reference proteome</keyword>
<dbReference type="STRING" id="1838286.Verru16b_02980"/>
<protein>
    <recommendedName>
        <fullName evidence="3">Class I SAM-dependent methyltransferase</fullName>
    </recommendedName>
</protein>
<gene>
    <name evidence="1" type="ORF">Verru16b_02980</name>
</gene>
<dbReference type="Pfam" id="PF13578">
    <property type="entry name" value="Methyltransf_24"/>
    <property type="match status" value="1"/>
</dbReference>
<evidence type="ECO:0008006" key="3">
    <source>
        <dbReference type="Google" id="ProtNLM"/>
    </source>
</evidence>
<evidence type="ECO:0000313" key="2">
    <source>
        <dbReference type="Proteomes" id="UP000095228"/>
    </source>
</evidence>
<dbReference type="Proteomes" id="UP000095228">
    <property type="component" value="Chromosome"/>
</dbReference>
<organism evidence="1 2">
    <name type="scientific">Lacunisphaera limnophila</name>
    <dbReference type="NCBI Taxonomy" id="1838286"/>
    <lineage>
        <taxon>Bacteria</taxon>
        <taxon>Pseudomonadati</taxon>
        <taxon>Verrucomicrobiota</taxon>
        <taxon>Opitutia</taxon>
        <taxon>Opitutales</taxon>
        <taxon>Opitutaceae</taxon>
        <taxon>Lacunisphaera</taxon>
    </lineage>
</organism>
<dbReference type="OrthoDB" id="9795498at2"/>
<dbReference type="SUPFAM" id="SSF53335">
    <property type="entry name" value="S-adenosyl-L-methionine-dependent methyltransferases"/>
    <property type="match status" value="1"/>
</dbReference>
<accession>A0A1D8AYB4</accession>
<dbReference type="PATRIC" id="fig|1838286.3.peg.2991"/>
<dbReference type="KEGG" id="obg:Verru16b_02980"/>
<name>A0A1D8AYB4_9BACT</name>